<evidence type="ECO:0000256" key="13">
    <source>
        <dbReference type="ARBA" id="ARBA00023134"/>
    </source>
</evidence>
<name>A0AA39DYE8_VITRO</name>
<keyword evidence="13" id="KW-0342">GTP-binding</keyword>
<organism evidence="19 20">
    <name type="scientific">Vitis rotundifolia</name>
    <name type="common">Muscadine grape</name>
    <dbReference type="NCBI Taxonomy" id="103349"/>
    <lineage>
        <taxon>Eukaryota</taxon>
        <taxon>Viridiplantae</taxon>
        <taxon>Streptophyta</taxon>
        <taxon>Embryophyta</taxon>
        <taxon>Tracheophyta</taxon>
        <taxon>Spermatophyta</taxon>
        <taxon>Magnoliopsida</taxon>
        <taxon>eudicotyledons</taxon>
        <taxon>Gunneridae</taxon>
        <taxon>Pentapetalae</taxon>
        <taxon>rosids</taxon>
        <taxon>Vitales</taxon>
        <taxon>Vitaceae</taxon>
        <taxon>Viteae</taxon>
        <taxon>Vitis</taxon>
    </lineage>
</organism>
<feature type="compositionally biased region" description="Polar residues" evidence="17">
    <location>
        <begin position="475"/>
        <end position="495"/>
    </location>
</feature>
<dbReference type="FunFam" id="3.40.50.300:FF:000413">
    <property type="entry name" value="Translocase of chloroplast 120, chloroplastic"/>
    <property type="match status" value="1"/>
</dbReference>
<sequence>MESRPRVSLSAAQATSLTSEGYPHGQPSEFMVSQQTLPGFLPIRAPLSLDSDFDVYVRNDDNAISTSGSESGRIMSEEDEFEFETASERPFVGFPDEETSVGSDDVEEYVLASPFLAAPDEETLEAPLEDEQNYAIGHYALTFVPVVVDDSNSKYSMPTARLSMDDDCDNGSGEEELSEVEDSGFSGAGRITGIRVLEEIDNVPKFKVLGIEEDDLQPRIKVNPDVFIGVGNEVLGSEKAKSLVEQSVNDLVERRDFDNTEEAISEASAVNREDIAEETLKLNENVKCPSSELDNQGTGLKGRDVGEQRSSEFNNNDAVYVKLVGSPVNVNEPTEVVEESLMMVDSADVVEEYGDFKSDESMGNSTGKNEIESVNRTKISILNLTHETKYLGNGDLPGATEDVMLEDQISGKSSNSVSRIPSSYLDPDFEVNDVANNVSEDVEGEGTISDGDAGGLVFRSSDTAKQIINEEKQSLAPTSGSGAQIPQHHLQTTEGQILKDSEEKLEEDGDDEDHKIFDSEVLTSLLKAATSAGLDGDSGNVVFTSVDGSRVFSLKRHAGLGSSLRPAPQSNGLNVSASSDLMGRAESKDSISEEENKRLEKMQLLRVRFLRLVQRLGHSPEDSIVAQVLYQLAIAAGKHSNEAFSLESAKGMAMKLEAEGKGDIEFSLNILVLGKTGVGKSATINSIFCEEKAMTNAFEPTTSAVNEIIGTIDGVKIRILDTPGLRSSLMEQAFNRKILSSIKKFMKKFPPDVVLYVDRLDTEDKDLNDLPLLKSITSSLGSSIWRNAIVTLTHGASSPPDKPSGSPLSYDLFVSQRSHSVQQSISQTVGDLRLMNPNLINPVSLVENHPLCRKNRNGQKVLPNGQEWLTQLLLLCCSMKTLSDASSLLKPQDPFGQRKLFGFQLRSPPLPYLLSSLLQSFTHPKLSTDQGGENVDSDIELGNMTDTDEENDDVYDRLPAFKPLRRSDIAKLSKEQRKAYFEEYDYRVKLLQKKEWRQELKRLREMKKKCKDGGNDNVHVGEDGDQESGSPATVPVPLPDMVLPPSFDADNPAYRYRSLDATSQLLARPVLISRCWDHDFGYDGVNLEENLAIAGMFPTEISVQVTKGKNEFNIHFDSSVSAKHGENGSTMAGFNIQTIGSQVAYVLRSETKIKNFQMNKTAAGVSITFSGKNVATGLKIEDQIAVGRRLVFVGSTGAIRSQNDAAYGANFEIRLKENDFPIGQDQATLGLSLMKWRNDFTLMGNLQCHFSMGRSSKMAFHVGLNNKLSGQITVRTSSLEQLQIALMGFLPIAITIFRSLCPGSGQKTSMY</sequence>
<evidence type="ECO:0000256" key="17">
    <source>
        <dbReference type="SAM" id="MobiDB-lite"/>
    </source>
</evidence>
<evidence type="ECO:0000256" key="16">
    <source>
        <dbReference type="ARBA" id="ARBA00023775"/>
    </source>
</evidence>
<dbReference type="EMBL" id="JARBHA010000005">
    <property type="protein sequence ID" value="KAJ9700030.1"/>
    <property type="molecule type" value="Genomic_DNA"/>
</dbReference>
<keyword evidence="4" id="KW-0934">Plastid</keyword>
<dbReference type="Gene3D" id="3.40.50.300">
    <property type="entry name" value="P-loop containing nucleotide triphosphate hydrolases"/>
    <property type="match status" value="1"/>
</dbReference>
<evidence type="ECO:0000256" key="2">
    <source>
        <dbReference type="ARBA" id="ARBA00022448"/>
    </source>
</evidence>
<comment type="similarity">
    <text evidence="16">Belongs to the TRAFAC class TrmE-Era-EngA-EngB-Septin-like GTPase superfamily. AIG1/Toc34/Toc159-like paraseptin GTPase family. TOC159 subfamily.</text>
</comment>
<keyword evidence="11" id="KW-0653">Protein transport</keyword>
<dbReference type="Proteomes" id="UP001168098">
    <property type="component" value="Unassembled WGS sequence"/>
</dbReference>
<evidence type="ECO:0000256" key="9">
    <source>
        <dbReference type="ARBA" id="ARBA00022805"/>
    </source>
</evidence>
<evidence type="ECO:0000256" key="3">
    <source>
        <dbReference type="ARBA" id="ARBA00022528"/>
    </source>
</evidence>
<evidence type="ECO:0000256" key="5">
    <source>
        <dbReference type="ARBA" id="ARBA00022692"/>
    </source>
</evidence>
<dbReference type="GO" id="GO:0015031">
    <property type="term" value="P:protein transport"/>
    <property type="evidence" value="ECO:0007669"/>
    <property type="project" value="UniProtKB-KW"/>
</dbReference>
<dbReference type="GO" id="GO:0005525">
    <property type="term" value="F:GTP binding"/>
    <property type="evidence" value="ECO:0007669"/>
    <property type="project" value="UniProtKB-KW"/>
</dbReference>
<accession>A0AA39DYE8</accession>
<dbReference type="GO" id="GO:0045036">
    <property type="term" value="P:protein targeting to chloroplast"/>
    <property type="evidence" value="ECO:0007669"/>
    <property type="project" value="InterPro"/>
</dbReference>
<feature type="region of interest" description="Disordered" evidence="17">
    <location>
        <begin position="1011"/>
        <end position="1035"/>
    </location>
</feature>
<protein>
    <recommendedName>
        <fullName evidence="18">AIG1-type G domain-containing protein</fullName>
    </recommendedName>
</protein>
<feature type="region of interest" description="Disordered" evidence="17">
    <location>
        <begin position="1"/>
        <end position="26"/>
    </location>
</feature>
<feature type="compositionally biased region" description="Low complexity" evidence="17">
    <location>
        <begin position="8"/>
        <end position="19"/>
    </location>
</feature>
<evidence type="ECO:0000256" key="12">
    <source>
        <dbReference type="ARBA" id="ARBA00022989"/>
    </source>
</evidence>
<dbReference type="NCBIfam" id="TIGR00993">
    <property type="entry name" value="3a0901s04IAP86"/>
    <property type="match status" value="1"/>
</dbReference>
<feature type="compositionally biased region" description="Basic and acidic residues" evidence="17">
    <location>
        <begin position="1011"/>
        <end position="1022"/>
    </location>
</feature>
<dbReference type="CDD" id="cd01853">
    <property type="entry name" value="Toc34_like"/>
    <property type="match status" value="1"/>
</dbReference>
<keyword evidence="20" id="KW-1185">Reference proteome</keyword>
<keyword evidence="3" id="KW-0150">Chloroplast</keyword>
<dbReference type="Pfam" id="PF11886">
    <property type="entry name" value="TOC159_MAD"/>
    <property type="match status" value="1"/>
</dbReference>
<evidence type="ECO:0000256" key="11">
    <source>
        <dbReference type="ARBA" id="ARBA00022927"/>
    </source>
</evidence>
<dbReference type="GO" id="GO:0003924">
    <property type="term" value="F:GTPase activity"/>
    <property type="evidence" value="ECO:0007669"/>
    <property type="project" value="InterPro"/>
</dbReference>
<evidence type="ECO:0000259" key="18">
    <source>
        <dbReference type="PROSITE" id="PS51720"/>
    </source>
</evidence>
<dbReference type="InterPro" id="IPR027417">
    <property type="entry name" value="P-loop_NTPase"/>
</dbReference>
<evidence type="ECO:0000313" key="19">
    <source>
        <dbReference type="EMBL" id="KAJ9700030.1"/>
    </source>
</evidence>
<dbReference type="GO" id="GO:0009707">
    <property type="term" value="C:chloroplast outer membrane"/>
    <property type="evidence" value="ECO:0007669"/>
    <property type="project" value="UniProtKB-SubCell"/>
</dbReference>
<reference evidence="19 20" key="1">
    <citation type="journal article" date="2023" name="BMC Biotechnol.">
        <title>Vitis rotundifolia cv Carlos genome sequencing.</title>
        <authorList>
            <person name="Huff M."/>
            <person name="Hulse-Kemp A."/>
            <person name="Scheffler B."/>
            <person name="Youngblood R."/>
            <person name="Simpson S."/>
            <person name="Babiker E."/>
            <person name="Staton M."/>
        </authorList>
    </citation>
    <scope>NUCLEOTIDE SEQUENCE [LARGE SCALE GENOMIC DNA]</scope>
    <source>
        <tissue evidence="19">Leaf</tissue>
    </source>
</reference>
<dbReference type="SUPFAM" id="SSF52540">
    <property type="entry name" value="P-loop containing nucleoside triphosphate hydrolases"/>
    <property type="match status" value="1"/>
</dbReference>
<feature type="region of interest" description="Disordered" evidence="17">
    <location>
        <begin position="159"/>
        <end position="184"/>
    </location>
</feature>
<keyword evidence="2" id="KW-0813">Transport</keyword>
<evidence type="ECO:0000256" key="6">
    <source>
        <dbReference type="ARBA" id="ARBA00022723"/>
    </source>
</evidence>
<feature type="domain" description="AIG1-type G" evidence="18">
    <location>
        <begin position="665"/>
        <end position="904"/>
    </location>
</feature>
<keyword evidence="9" id="KW-1002">Plastid outer membrane</keyword>
<dbReference type="InterPro" id="IPR024283">
    <property type="entry name" value="TOC159_MAD"/>
</dbReference>
<comment type="caution">
    <text evidence="19">The sequence shown here is derived from an EMBL/GenBank/DDBJ whole genome shotgun (WGS) entry which is preliminary data.</text>
</comment>
<dbReference type="PANTHER" id="PTHR10903">
    <property type="entry name" value="GTPASE, IMAP FAMILY MEMBER-RELATED"/>
    <property type="match status" value="1"/>
</dbReference>
<evidence type="ECO:0000256" key="1">
    <source>
        <dbReference type="ARBA" id="ARBA00001946"/>
    </source>
</evidence>
<evidence type="ECO:0000256" key="4">
    <source>
        <dbReference type="ARBA" id="ARBA00022640"/>
    </source>
</evidence>
<dbReference type="InterPro" id="IPR045058">
    <property type="entry name" value="GIMA/IAN/Toc"/>
</dbReference>
<dbReference type="InterPro" id="IPR006703">
    <property type="entry name" value="G_AIG1"/>
</dbReference>
<evidence type="ECO:0000256" key="10">
    <source>
        <dbReference type="ARBA" id="ARBA00022842"/>
    </source>
</evidence>
<comment type="subcellular location">
    <subcellularLocation>
        <location evidence="15">Plastid</location>
        <location evidence="15">Chloroplast outer membrane</location>
        <topology evidence="15">Single-pass membrane protein</topology>
    </subcellularLocation>
</comment>
<gene>
    <name evidence="19" type="ORF">PVL29_005725</name>
</gene>
<feature type="region of interest" description="Disordered" evidence="17">
    <location>
        <begin position="289"/>
        <end position="309"/>
    </location>
</feature>
<evidence type="ECO:0000313" key="20">
    <source>
        <dbReference type="Proteomes" id="UP001168098"/>
    </source>
</evidence>
<evidence type="ECO:0000256" key="8">
    <source>
        <dbReference type="ARBA" id="ARBA00022801"/>
    </source>
</evidence>
<evidence type="ECO:0000256" key="14">
    <source>
        <dbReference type="ARBA" id="ARBA00023136"/>
    </source>
</evidence>
<evidence type="ECO:0000256" key="7">
    <source>
        <dbReference type="ARBA" id="ARBA00022741"/>
    </source>
</evidence>
<keyword evidence="5" id="KW-0812">Transmembrane</keyword>
<keyword evidence="14" id="KW-0472">Membrane</keyword>
<feature type="compositionally biased region" description="Acidic residues" evidence="17">
    <location>
        <begin position="165"/>
        <end position="182"/>
    </location>
</feature>
<keyword evidence="12" id="KW-1133">Transmembrane helix</keyword>
<keyword evidence="7" id="KW-0547">Nucleotide-binding</keyword>
<keyword evidence="10" id="KW-0460">Magnesium</keyword>
<dbReference type="Pfam" id="PF04548">
    <property type="entry name" value="AIG1"/>
    <property type="match status" value="1"/>
</dbReference>
<dbReference type="GO" id="GO:0046872">
    <property type="term" value="F:metal ion binding"/>
    <property type="evidence" value="ECO:0007669"/>
    <property type="project" value="UniProtKB-KW"/>
</dbReference>
<evidence type="ECO:0000256" key="15">
    <source>
        <dbReference type="ARBA" id="ARBA00023766"/>
    </source>
</evidence>
<dbReference type="InterPro" id="IPR005690">
    <property type="entry name" value="Toc86_159"/>
</dbReference>
<keyword evidence="8" id="KW-0378">Hydrolase</keyword>
<dbReference type="PANTHER" id="PTHR10903:SF120">
    <property type="entry name" value="TRANSLOCASE OF CHLOROPLAST 159, CHLOROPLASTIC"/>
    <property type="match status" value="1"/>
</dbReference>
<proteinExistence type="inferred from homology"/>
<comment type="cofactor">
    <cofactor evidence="1">
        <name>Mg(2+)</name>
        <dbReference type="ChEBI" id="CHEBI:18420"/>
    </cofactor>
</comment>
<keyword evidence="6" id="KW-0479">Metal-binding</keyword>
<feature type="region of interest" description="Disordered" evidence="17">
    <location>
        <begin position="473"/>
        <end position="496"/>
    </location>
</feature>
<dbReference type="PROSITE" id="PS51720">
    <property type="entry name" value="G_AIG1"/>
    <property type="match status" value="1"/>
</dbReference>